<accession>A0A453P759</accession>
<dbReference type="InterPro" id="IPR001753">
    <property type="entry name" value="Enoyl-CoA_hydra/iso"/>
</dbReference>
<evidence type="ECO:0000256" key="3">
    <source>
        <dbReference type="RuleBase" id="RU003707"/>
    </source>
</evidence>
<proteinExistence type="inferred from homology"/>
<reference evidence="5" key="2">
    <citation type="journal article" date="2017" name="Nat. Plants">
        <title>The Aegilops tauschii genome reveals multiple impacts of transposons.</title>
        <authorList>
            <person name="Zhao G."/>
            <person name="Zou C."/>
            <person name="Li K."/>
            <person name="Wang K."/>
            <person name="Li T."/>
            <person name="Gao L."/>
            <person name="Zhang X."/>
            <person name="Wang H."/>
            <person name="Yang Z."/>
            <person name="Liu X."/>
            <person name="Jiang W."/>
            <person name="Mao L."/>
            <person name="Kong X."/>
            <person name="Jiao Y."/>
            <person name="Jia J."/>
        </authorList>
    </citation>
    <scope>NUCLEOTIDE SEQUENCE [LARGE SCALE GENOMIC DNA]</scope>
    <source>
        <strain evidence="5">cv. AL8/78</strain>
    </source>
</reference>
<organism evidence="4 5">
    <name type="scientific">Aegilops tauschii subsp. strangulata</name>
    <name type="common">Goatgrass</name>
    <dbReference type="NCBI Taxonomy" id="200361"/>
    <lineage>
        <taxon>Eukaryota</taxon>
        <taxon>Viridiplantae</taxon>
        <taxon>Streptophyta</taxon>
        <taxon>Embryophyta</taxon>
        <taxon>Tracheophyta</taxon>
        <taxon>Spermatophyta</taxon>
        <taxon>Magnoliopsida</taxon>
        <taxon>Liliopsida</taxon>
        <taxon>Poales</taxon>
        <taxon>Poaceae</taxon>
        <taxon>BOP clade</taxon>
        <taxon>Pooideae</taxon>
        <taxon>Triticodae</taxon>
        <taxon>Triticeae</taxon>
        <taxon>Triticinae</taxon>
        <taxon>Aegilops</taxon>
    </lineage>
</organism>
<dbReference type="Proteomes" id="UP000015105">
    <property type="component" value="Chromosome 6D"/>
</dbReference>
<evidence type="ECO:0000256" key="2">
    <source>
        <dbReference type="ARBA" id="ARBA00023239"/>
    </source>
</evidence>
<dbReference type="PROSITE" id="PS00166">
    <property type="entry name" value="ENOYL_COA_HYDRATASE"/>
    <property type="match status" value="1"/>
</dbReference>
<keyword evidence="2" id="KW-0456">Lyase</keyword>
<evidence type="ECO:0000313" key="4">
    <source>
        <dbReference type="EnsemblPlants" id="AET6Gv20632400.6"/>
    </source>
</evidence>
<dbReference type="Gene3D" id="1.10.12.10">
    <property type="entry name" value="Lyase 2-enoyl-coa Hydratase, Chain A, domain 2"/>
    <property type="match status" value="1"/>
</dbReference>
<dbReference type="AlphaFoldDB" id="A0A453P759"/>
<dbReference type="GO" id="GO:0005739">
    <property type="term" value="C:mitochondrion"/>
    <property type="evidence" value="ECO:0007669"/>
    <property type="project" value="TreeGrafter"/>
</dbReference>
<reference evidence="4" key="4">
    <citation type="submission" date="2019-03" db="UniProtKB">
        <authorList>
            <consortium name="EnsemblPlants"/>
        </authorList>
    </citation>
    <scope>IDENTIFICATION</scope>
</reference>
<dbReference type="GO" id="GO:0006635">
    <property type="term" value="P:fatty acid beta-oxidation"/>
    <property type="evidence" value="ECO:0007669"/>
    <property type="project" value="TreeGrafter"/>
</dbReference>
<dbReference type="CDD" id="cd06558">
    <property type="entry name" value="crotonase-like"/>
    <property type="match status" value="1"/>
</dbReference>
<dbReference type="FunFam" id="1.10.12.10:FF:000001">
    <property type="entry name" value="Probable enoyl-CoA hydratase, mitochondrial"/>
    <property type="match status" value="1"/>
</dbReference>
<name>A0A453P759_AEGTS</name>
<dbReference type="Gene3D" id="3.90.226.10">
    <property type="entry name" value="2-enoyl-CoA Hydratase, Chain A, domain 1"/>
    <property type="match status" value="1"/>
</dbReference>
<dbReference type="InterPro" id="IPR014748">
    <property type="entry name" value="Enoyl-CoA_hydra_C"/>
</dbReference>
<dbReference type="PANTHER" id="PTHR11941:SF129">
    <property type="entry name" value="OS02G0654000 PROTEIN"/>
    <property type="match status" value="1"/>
</dbReference>
<dbReference type="InterPro" id="IPR018376">
    <property type="entry name" value="Enoyl-CoA_hyd/isom_CS"/>
</dbReference>
<reference evidence="5" key="1">
    <citation type="journal article" date="2014" name="Science">
        <title>Ancient hybridizations among the ancestral genomes of bread wheat.</title>
        <authorList>
            <consortium name="International Wheat Genome Sequencing Consortium,"/>
            <person name="Marcussen T."/>
            <person name="Sandve S.R."/>
            <person name="Heier L."/>
            <person name="Spannagl M."/>
            <person name="Pfeifer M."/>
            <person name="Jakobsen K.S."/>
            <person name="Wulff B.B."/>
            <person name="Steuernagel B."/>
            <person name="Mayer K.F."/>
            <person name="Olsen O.A."/>
        </authorList>
    </citation>
    <scope>NUCLEOTIDE SEQUENCE [LARGE SCALE GENOMIC DNA]</scope>
    <source>
        <strain evidence="5">cv. AL8/78</strain>
    </source>
</reference>
<dbReference type="Pfam" id="PF00378">
    <property type="entry name" value="ECH_1"/>
    <property type="match status" value="1"/>
</dbReference>
<evidence type="ECO:0000256" key="1">
    <source>
        <dbReference type="ARBA" id="ARBA00005254"/>
    </source>
</evidence>
<protein>
    <recommendedName>
        <fullName evidence="6">Enoyl-CoA hydratase</fullName>
    </recommendedName>
</protein>
<reference evidence="4" key="5">
    <citation type="journal article" date="2021" name="G3 (Bethesda)">
        <title>Aegilops tauschii genome assembly Aet v5.0 features greater sequence contiguity and improved annotation.</title>
        <authorList>
            <person name="Wang L."/>
            <person name="Zhu T."/>
            <person name="Rodriguez J.C."/>
            <person name="Deal K.R."/>
            <person name="Dubcovsky J."/>
            <person name="McGuire P.E."/>
            <person name="Lux T."/>
            <person name="Spannagl M."/>
            <person name="Mayer K.F.X."/>
            <person name="Baldrich P."/>
            <person name="Meyers B.C."/>
            <person name="Huo N."/>
            <person name="Gu Y.Q."/>
            <person name="Zhou H."/>
            <person name="Devos K.M."/>
            <person name="Bennetzen J.L."/>
            <person name="Unver T."/>
            <person name="Budak H."/>
            <person name="Gulick P.J."/>
            <person name="Galiba G."/>
            <person name="Kalapos B."/>
            <person name="Nelson D.R."/>
            <person name="Li P."/>
            <person name="You F.M."/>
            <person name="Luo M.C."/>
            <person name="Dvorak J."/>
        </authorList>
    </citation>
    <scope>NUCLEOTIDE SEQUENCE [LARGE SCALE GENOMIC DNA]</scope>
    <source>
        <strain evidence="4">cv. AL8/78</strain>
    </source>
</reference>
<dbReference type="EnsemblPlants" id="AET6Gv20632400.6">
    <property type="protein sequence ID" value="AET6Gv20632400.6"/>
    <property type="gene ID" value="AET6Gv20632400"/>
</dbReference>
<dbReference type="InterPro" id="IPR029045">
    <property type="entry name" value="ClpP/crotonase-like_dom_sf"/>
</dbReference>
<comment type="similarity">
    <text evidence="1 3">Belongs to the enoyl-CoA hydratase/isomerase family.</text>
</comment>
<dbReference type="PANTHER" id="PTHR11941">
    <property type="entry name" value="ENOYL-COA HYDRATASE-RELATED"/>
    <property type="match status" value="1"/>
</dbReference>
<evidence type="ECO:0000313" key="5">
    <source>
        <dbReference type="Proteomes" id="UP000015105"/>
    </source>
</evidence>
<dbReference type="FunFam" id="3.90.226.10:FF:000061">
    <property type="entry name" value="Methylglutaconyl-CoA hydratase, mitochondrial"/>
    <property type="match status" value="1"/>
</dbReference>
<dbReference type="GO" id="GO:0016836">
    <property type="term" value="F:hydro-lyase activity"/>
    <property type="evidence" value="ECO:0007669"/>
    <property type="project" value="UniProtKB-ARBA"/>
</dbReference>
<dbReference type="Gramene" id="AET6Gv20632400.6">
    <property type="protein sequence ID" value="AET6Gv20632400.6"/>
    <property type="gene ID" value="AET6Gv20632400"/>
</dbReference>
<dbReference type="SUPFAM" id="SSF52096">
    <property type="entry name" value="ClpP/crotonase"/>
    <property type="match status" value="1"/>
</dbReference>
<keyword evidence="5" id="KW-1185">Reference proteome</keyword>
<reference evidence="4" key="3">
    <citation type="journal article" date="2017" name="Nature">
        <title>Genome sequence of the progenitor of the wheat D genome Aegilops tauschii.</title>
        <authorList>
            <person name="Luo M.C."/>
            <person name="Gu Y.Q."/>
            <person name="Puiu D."/>
            <person name="Wang H."/>
            <person name="Twardziok S.O."/>
            <person name="Deal K.R."/>
            <person name="Huo N."/>
            <person name="Zhu T."/>
            <person name="Wang L."/>
            <person name="Wang Y."/>
            <person name="McGuire P.E."/>
            <person name="Liu S."/>
            <person name="Long H."/>
            <person name="Ramasamy R.K."/>
            <person name="Rodriguez J.C."/>
            <person name="Van S.L."/>
            <person name="Yuan L."/>
            <person name="Wang Z."/>
            <person name="Xia Z."/>
            <person name="Xiao L."/>
            <person name="Anderson O.D."/>
            <person name="Ouyang S."/>
            <person name="Liang Y."/>
            <person name="Zimin A.V."/>
            <person name="Pertea G."/>
            <person name="Qi P."/>
            <person name="Bennetzen J.L."/>
            <person name="Dai X."/>
            <person name="Dawson M.W."/>
            <person name="Muller H.G."/>
            <person name="Kugler K."/>
            <person name="Rivarola-Duarte L."/>
            <person name="Spannagl M."/>
            <person name="Mayer K.F.X."/>
            <person name="Lu F.H."/>
            <person name="Bevan M.W."/>
            <person name="Leroy P."/>
            <person name="Li P."/>
            <person name="You F.M."/>
            <person name="Sun Q."/>
            <person name="Liu Z."/>
            <person name="Lyons E."/>
            <person name="Wicker T."/>
            <person name="Salzberg S.L."/>
            <person name="Devos K.M."/>
            <person name="Dvorak J."/>
        </authorList>
    </citation>
    <scope>NUCLEOTIDE SEQUENCE [LARGE SCALE GENOMIC DNA]</scope>
    <source>
        <strain evidence="4">cv. AL8/78</strain>
    </source>
</reference>
<evidence type="ECO:0008006" key="6">
    <source>
        <dbReference type="Google" id="ProtNLM"/>
    </source>
</evidence>
<sequence>HTDEPKCCSVLVLKWADRTDSIAFNCSCHYPPRASRMRSPRSFLAAVSGHLAGRQAPAAPGHHSLPVRTLQTLAQREPVRLKKLSAPDTGILELTLERPEVKNAISWELMTRLRGAIHKIEADATAKVVLVASSGPGVFCAGADLKERRHMSSSHVKEYANSLRSTFSYFEALSIPTIAVIEGAALGGGLELALSCDLRICGENATLGLPETGLAIIPGAGGTQRLPRIVGRARAKELIFTGRRFDATEAVNMGVVNYCVPGGEAYQKALELAREINQKGPLAIRMAKKAINEGMEVDLSSALAVEEECYEQVLHTRDRLEGLAAFAEKRRPLYTGK</sequence>